<protein>
    <submittedName>
        <fullName evidence="1">Ovule protein</fullName>
    </submittedName>
</protein>
<organism evidence="1">
    <name type="scientific">Mesocestoides corti</name>
    <name type="common">Flatworm</name>
    <dbReference type="NCBI Taxonomy" id="53468"/>
    <lineage>
        <taxon>Eukaryota</taxon>
        <taxon>Metazoa</taxon>
        <taxon>Spiralia</taxon>
        <taxon>Lophotrochozoa</taxon>
        <taxon>Platyhelminthes</taxon>
        <taxon>Cestoda</taxon>
        <taxon>Eucestoda</taxon>
        <taxon>Cyclophyllidea</taxon>
        <taxon>Mesocestoididae</taxon>
        <taxon>Mesocestoides</taxon>
    </lineage>
</organism>
<dbReference type="WBParaSite" id="MCU_007036-RA">
    <property type="protein sequence ID" value="MCU_007036-RA"/>
    <property type="gene ID" value="MCU_007036"/>
</dbReference>
<proteinExistence type="predicted"/>
<sequence length="59" mass="7186">CLELVHQSGRRSRWHKEGRNRLICVYLLQETNATNRLKRSKSRRMVCYLLKRRLVFGQQ</sequence>
<name>A0A5K3FFQ2_MESCO</name>
<dbReference type="AlphaFoldDB" id="A0A5K3FFQ2"/>
<accession>A0A5K3FFQ2</accession>
<evidence type="ECO:0000313" key="1">
    <source>
        <dbReference type="WBParaSite" id="MCU_007036-RA"/>
    </source>
</evidence>
<reference evidence="1" key="1">
    <citation type="submission" date="2019-11" db="UniProtKB">
        <authorList>
            <consortium name="WormBaseParasite"/>
        </authorList>
    </citation>
    <scope>IDENTIFICATION</scope>
</reference>